<dbReference type="GO" id="GO:0004316">
    <property type="term" value="F:3-oxoacyl-[acyl-carrier-protein] reductase (NADPH) activity"/>
    <property type="evidence" value="ECO:0007669"/>
    <property type="project" value="UniProtKB-EC"/>
</dbReference>
<proteinExistence type="inferred from homology"/>
<dbReference type="PANTHER" id="PTHR44196:SF1">
    <property type="entry name" value="DEHYDROGENASE_REDUCTASE SDR FAMILY MEMBER 7B"/>
    <property type="match status" value="1"/>
</dbReference>
<dbReference type="Proteomes" id="UP001519288">
    <property type="component" value="Unassembled WGS sequence"/>
</dbReference>
<reference evidence="5 6" key="1">
    <citation type="submission" date="2021-03" db="EMBL/GenBank/DDBJ databases">
        <title>Genomic Encyclopedia of Type Strains, Phase IV (KMG-IV): sequencing the most valuable type-strain genomes for metagenomic binning, comparative biology and taxonomic classification.</title>
        <authorList>
            <person name="Goeker M."/>
        </authorList>
    </citation>
    <scope>NUCLEOTIDE SEQUENCE [LARGE SCALE GENOMIC DNA]</scope>
    <source>
        <strain evidence="5 6">DSM 26806</strain>
    </source>
</reference>
<evidence type="ECO:0000256" key="2">
    <source>
        <dbReference type="ARBA" id="ARBA00023002"/>
    </source>
</evidence>
<organism evidence="5 6">
    <name type="scientific">Paenibacillus shirakamiensis</name>
    <dbReference type="NCBI Taxonomy" id="1265935"/>
    <lineage>
        <taxon>Bacteria</taxon>
        <taxon>Bacillati</taxon>
        <taxon>Bacillota</taxon>
        <taxon>Bacilli</taxon>
        <taxon>Bacillales</taxon>
        <taxon>Paenibacillaceae</taxon>
        <taxon>Paenibacillus</taxon>
    </lineage>
</organism>
<dbReference type="PRINTS" id="PR00080">
    <property type="entry name" value="SDRFAMILY"/>
</dbReference>
<dbReference type="InterPro" id="IPR057326">
    <property type="entry name" value="KR_dom"/>
</dbReference>
<evidence type="ECO:0000256" key="3">
    <source>
        <dbReference type="RuleBase" id="RU000363"/>
    </source>
</evidence>
<dbReference type="PROSITE" id="PS00061">
    <property type="entry name" value="ADH_SHORT"/>
    <property type="match status" value="1"/>
</dbReference>
<gene>
    <name evidence="5" type="ORF">J2Z69_002540</name>
</gene>
<dbReference type="PIRSF" id="PIRSF000126">
    <property type="entry name" value="11-beta-HSD1"/>
    <property type="match status" value="1"/>
</dbReference>
<accession>A0ABS4JIF2</accession>
<evidence type="ECO:0000256" key="1">
    <source>
        <dbReference type="ARBA" id="ARBA00006484"/>
    </source>
</evidence>
<dbReference type="RefSeq" id="WP_209862953.1">
    <property type="nucleotide sequence ID" value="NZ_JAGGLD010000004.1"/>
</dbReference>
<dbReference type="PANTHER" id="PTHR44196">
    <property type="entry name" value="DEHYDROGENASE/REDUCTASE SDR FAMILY MEMBER 7B"/>
    <property type="match status" value="1"/>
</dbReference>
<dbReference type="EC" id="1.1.1.100" evidence="5"/>
<feature type="domain" description="Ketoreductase" evidence="4">
    <location>
        <begin position="8"/>
        <end position="211"/>
    </location>
</feature>
<dbReference type="InterPro" id="IPR036291">
    <property type="entry name" value="NAD(P)-bd_dom_sf"/>
</dbReference>
<dbReference type="EMBL" id="JAGGLD010000004">
    <property type="protein sequence ID" value="MBP2001495.1"/>
    <property type="molecule type" value="Genomic_DNA"/>
</dbReference>
<protein>
    <submittedName>
        <fullName evidence="5">3-oxoacyl-[acyl-carrier protein] reductase</fullName>
        <ecNumber evidence="5">1.1.1.100</ecNumber>
    </submittedName>
</protein>
<dbReference type="SMART" id="SM00822">
    <property type="entry name" value="PKS_KR"/>
    <property type="match status" value="1"/>
</dbReference>
<name>A0ABS4JIF2_9BACL</name>
<evidence type="ECO:0000313" key="6">
    <source>
        <dbReference type="Proteomes" id="UP001519288"/>
    </source>
</evidence>
<dbReference type="SUPFAM" id="SSF51735">
    <property type="entry name" value="NAD(P)-binding Rossmann-fold domains"/>
    <property type="match status" value="1"/>
</dbReference>
<keyword evidence="6" id="KW-1185">Reference proteome</keyword>
<dbReference type="CDD" id="cd05233">
    <property type="entry name" value="SDR_c"/>
    <property type="match status" value="1"/>
</dbReference>
<dbReference type="Pfam" id="PF00106">
    <property type="entry name" value="adh_short"/>
    <property type="match status" value="1"/>
</dbReference>
<keyword evidence="2 5" id="KW-0560">Oxidoreductase</keyword>
<evidence type="ECO:0000259" key="4">
    <source>
        <dbReference type="SMART" id="SM00822"/>
    </source>
</evidence>
<dbReference type="InterPro" id="IPR002347">
    <property type="entry name" value="SDR_fam"/>
</dbReference>
<comment type="similarity">
    <text evidence="1 3">Belongs to the short-chain dehydrogenases/reductases (SDR) family.</text>
</comment>
<dbReference type="InterPro" id="IPR020904">
    <property type="entry name" value="Sc_DH/Rdtase_CS"/>
</dbReference>
<dbReference type="NCBIfam" id="NF005806">
    <property type="entry name" value="PRK07666.1"/>
    <property type="match status" value="1"/>
</dbReference>
<comment type="caution">
    <text evidence="5">The sequence shown here is derived from an EMBL/GenBank/DDBJ whole genome shotgun (WGS) entry which is preliminary data.</text>
</comment>
<evidence type="ECO:0000313" key="5">
    <source>
        <dbReference type="EMBL" id="MBP2001495.1"/>
    </source>
</evidence>
<dbReference type="PRINTS" id="PR00081">
    <property type="entry name" value="GDHRDH"/>
</dbReference>
<dbReference type="Gene3D" id="3.40.50.720">
    <property type="entry name" value="NAD(P)-binding Rossmann-like Domain"/>
    <property type="match status" value="1"/>
</dbReference>
<sequence length="241" mass="25653">MNQSLKDKTAIITGAGKGIGRAIAIALAGEGVHLGLISRTLEEVEALASQLQQQFGIQAYAAEADISADDEVEEAVAKLTGSLEHIDILINNAGVGKFGKLLEMDPEEWRQIVDINLMGTYNMLRAVLPGMVERNSGDIINIASTAGEKGFATGSAYCASKFAVMGMTESVMQEVRKNNIRVTALTPSTVNTPLAVNAGLSIGDEDRMMQPEDVAEVVLTALRLPARVQLKTAGIWTTNPQ</sequence>